<accession>D5UJZ8</accession>
<dbReference type="eggNOG" id="COG1112">
    <property type="taxonomic scope" value="Bacteria"/>
</dbReference>
<dbReference type="InterPro" id="IPR011335">
    <property type="entry name" value="Restrct_endonuc-II-like"/>
</dbReference>
<dbReference type="OrthoDB" id="9757917at2"/>
<dbReference type="Proteomes" id="UP000000849">
    <property type="component" value="Chromosome"/>
</dbReference>
<sequence>MTAPARTPTTGSEPAGTTPPAEGDDATTERTDAADAPPVALVEPPSPAELLEGAVATWHAALVEAAGVSTLADVDQLGDAALDLSAAHPSGMAQLFAGRPTRLSNLVREPGALSSARRRARAVAARAAGYTQRYGIASTSLAIGVATWTDRSSADLASDDVGALAHVTRHPAPARPGAVDDDPVRTVRAPVLLRPVGLRPRGTGEGDFDLELEPSIEVNPVLARALRGHGALLDPAAVARGTFTAAGFDPRGALKRLASLGEAVLEDFSLVERVVVGTFVHPGQVIVDDLDQLSGVLDHHDVVRALAGIEDARTALQVPLPEPVTGDRDPSVERGVGDLDPAQQHVLDVVATGADVFVDAPTGSDVTGTLAAIVADAAAEGRTVLYVPGHRRAAVALVDRLRGLGLGEIVLDVEPHAGWRTAAARRLLGAMTLEPPVVDTDAVQAVRVPLVEHRERLRGYVDALHEPREPWGASAYDALQELARLTATRPAPATTVRLGPQVAHALDPERRSRLAKDLVRVGELGAFSLRPQDTPWYGADLRTAADAQVVRRQLDRLLDVTLPLLVERVRQVAGETGLTHATTLDQWAEQLHMLDGVRESLDVFQPLVFERTAADLVAATATKQWREEHGIPMGFWVRRRLRKQAKDMLRPGRPVADLHGALIEVQERREVWQAHCPAGGWPRLPESLEVIEDEYSAVKADLDGVAQVLATTPQGGRLSATPFDELRERLARLRSGAAALETLPERTTLLHGLRAAGLGDLVDDLARRRVDAAQAPAELDLAWWSTVFEHVLAADPALAGYDGAALGDLSARYATLDRRHVVSRTAPVLAAALGRIAAAVRTHRDQAEGLFAELVEDRMTSLRDTVTRYPDLARRLRPVLVAGPMLVSQVLPATRTVDLVVVDAAAHLPVEAALPAIARGRQVVVVGDARCASGTAVSELAAVLPSVALHADASRRDPYLTRFLVEHGYEGVLVPTPLPDSRPLVTLETVDGTGLPDPATSMVDSTPAEVERVLELVVEHVLQHPGESLAVVTLTPRHADAVRDTVLAEVRDNPALAVFFDAARPEPFVVVDVANVGGLRRDAVLLSLGLGRTPHRRVLHTFGPVSRPGGEAMLLDALGSTRHRLTVVTCFGGDDLDPDRLRGPGPRLLADVLRFAAERGAQGSGHEVAERPTGGSDPDRLVLDLAERLWQHGLLVDVDHGVPGGARIPLVVGHPDLPDEMLVAVLTDDDTYVGEPSVRVRDRLVGDRLARLGWSVVRVWSAAAFLDPQAEVDRIRRAVHTALAERVPDRPATTGLAAVRGAVGAGEGVQADAGRPAGGTADVRAAETPAGQRAAEAQHDEVESRPVRPYVQATTGALPVVRPATGAVPVVPATGATPVVRTPTGVMPVVAAGIRATPPEGTPRAGTPGEAPSEAPQTEAFMGAPTTGEQLALPLRTLPRPDVRPGLPINAYSDDQLDDLVRWLRSDGAPHSRDQLADALRAELGVTRRSHRVDSAVRAAVTRAFS</sequence>
<dbReference type="HOGENOM" id="CLU_000788_1_0_11"/>
<evidence type="ECO:0000256" key="1">
    <source>
        <dbReference type="SAM" id="MobiDB-lite"/>
    </source>
</evidence>
<reference evidence="3 4" key="1">
    <citation type="journal article" date="2010" name="Stand. Genomic Sci.">
        <title>Complete genome sequence of Cellulomonas flavigena type strain (134).</title>
        <authorList>
            <person name="Abt B."/>
            <person name="Foster B."/>
            <person name="Lapidus A."/>
            <person name="Clum A."/>
            <person name="Sun H."/>
            <person name="Pukall R."/>
            <person name="Lucas S."/>
            <person name="Glavina Del Rio T."/>
            <person name="Nolan M."/>
            <person name="Tice H."/>
            <person name="Cheng J.F."/>
            <person name="Pitluck S."/>
            <person name="Liolios K."/>
            <person name="Ivanova N."/>
            <person name="Mavromatis K."/>
            <person name="Ovchinnikova G."/>
            <person name="Pati A."/>
            <person name="Goodwin L."/>
            <person name="Chen A."/>
            <person name="Palaniappan K."/>
            <person name="Land M."/>
            <person name="Hauser L."/>
            <person name="Chang Y.J."/>
            <person name="Jeffries C.D."/>
            <person name="Rohde M."/>
            <person name="Goker M."/>
            <person name="Woyke T."/>
            <person name="Bristow J."/>
            <person name="Eisen J.A."/>
            <person name="Markowitz V."/>
            <person name="Hugenholtz P."/>
            <person name="Kyrpides N.C."/>
            <person name="Klenk H.P."/>
        </authorList>
    </citation>
    <scope>NUCLEOTIDE SEQUENCE [LARGE SCALE GENOMIC DNA]</scope>
    <source>
        <strain evidence="4">ATCC 482 / DSM 20109 / BCRC 11376 / JCM 18109 / NBRC 3775 / NCIMB 8073 / NRS 134</strain>
    </source>
</reference>
<dbReference type="InterPro" id="IPR049468">
    <property type="entry name" value="Restrct_endonuc-II-like_dom"/>
</dbReference>
<evidence type="ECO:0000313" key="3">
    <source>
        <dbReference type="EMBL" id="ADG73740.1"/>
    </source>
</evidence>
<organism evidence="3 4">
    <name type="scientific">Cellulomonas flavigena (strain ATCC 482 / DSM 20109 / BCRC 11376 / JCM 18109 / NBRC 3775 / NCIMB 8073 / NRS 134)</name>
    <dbReference type="NCBI Taxonomy" id="446466"/>
    <lineage>
        <taxon>Bacteria</taxon>
        <taxon>Bacillati</taxon>
        <taxon>Actinomycetota</taxon>
        <taxon>Actinomycetes</taxon>
        <taxon>Micrococcales</taxon>
        <taxon>Cellulomonadaceae</taxon>
        <taxon>Cellulomonas</taxon>
    </lineage>
</organism>
<dbReference type="SUPFAM" id="SSF52980">
    <property type="entry name" value="Restriction endonuclease-like"/>
    <property type="match status" value="1"/>
</dbReference>
<evidence type="ECO:0000259" key="2">
    <source>
        <dbReference type="Pfam" id="PF18741"/>
    </source>
</evidence>
<feature type="domain" description="Restriction endonuclease type II-like" evidence="2">
    <location>
        <begin position="1185"/>
        <end position="1278"/>
    </location>
</feature>
<dbReference type="Pfam" id="PF18741">
    <property type="entry name" value="MTES_1575"/>
    <property type="match status" value="1"/>
</dbReference>
<name>D5UJZ8_CELFN</name>
<feature type="region of interest" description="Disordered" evidence="1">
    <location>
        <begin position="1396"/>
        <end position="1417"/>
    </location>
</feature>
<protein>
    <recommendedName>
        <fullName evidence="2">Restriction endonuclease type II-like domain-containing protein</fullName>
    </recommendedName>
</protein>
<evidence type="ECO:0000313" key="4">
    <source>
        <dbReference type="Proteomes" id="UP000000849"/>
    </source>
</evidence>
<gene>
    <name evidence="3" type="ordered locus">Cfla_0830</name>
</gene>
<proteinExistence type="predicted"/>
<dbReference type="RefSeq" id="WP_013116074.1">
    <property type="nucleotide sequence ID" value="NC_014151.1"/>
</dbReference>
<dbReference type="EMBL" id="CP001964">
    <property type="protein sequence ID" value="ADG73740.1"/>
    <property type="molecule type" value="Genomic_DNA"/>
</dbReference>
<dbReference type="STRING" id="446466.Cfla_0830"/>
<dbReference type="KEGG" id="cfl:Cfla_0830"/>
<keyword evidence="4" id="KW-1185">Reference proteome</keyword>
<feature type="region of interest" description="Disordered" evidence="1">
    <location>
        <begin position="1"/>
        <end position="44"/>
    </location>
</feature>